<dbReference type="SUPFAM" id="SSF53756">
    <property type="entry name" value="UDP-Glycosyltransferase/glycogen phosphorylase"/>
    <property type="match status" value="1"/>
</dbReference>
<feature type="domain" description="Glycosyl transferase family 1" evidence="2">
    <location>
        <begin position="189"/>
        <end position="339"/>
    </location>
</feature>
<protein>
    <submittedName>
        <fullName evidence="4">Glycosyltransferase involved in cell wall biosynthesis</fullName>
    </submittedName>
</protein>
<comment type="caution">
    <text evidence="4">The sequence shown here is derived from an EMBL/GenBank/DDBJ whole genome shotgun (WGS) entry which is preliminary data.</text>
</comment>
<dbReference type="PANTHER" id="PTHR46401:SF2">
    <property type="entry name" value="GLYCOSYLTRANSFERASE WBBK-RELATED"/>
    <property type="match status" value="1"/>
</dbReference>
<dbReference type="GO" id="GO:0009103">
    <property type="term" value="P:lipopolysaccharide biosynthetic process"/>
    <property type="evidence" value="ECO:0007669"/>
    <property type="project" value="TreeGrafter"/>
</dbReference>
<evidence type="ECO:0000259" key="2">
    <source>
        <dbReference type="Pfam" id="PF00534"/>
    </source>
</evidence>
<name>A0A5S5BTJ6_9BACL</name>
<sequence>MIKTVYINGRFLSQQITGVQRYAIELVKALDALLEAGDLSAAGMEFVLVTTQDIKTELRLSRIKTVKIGKRSGHAWEQLELPRFAKNGLLINLCNSAPLFKKQQILTIHDAAVFLPSNTYSKAYVLWYKLMYKRLRRTLRKVITVSEFSKRELMKYCGFRENSIAVIYEGKEHILGVGKNDAVLEKFKLKKGNYVLAVSSMSPNKNFKTIANAIELMGDIDFEIVIAGGANPKVFKDADFEFSPKVKYIGYISDEELKTLFENAGCFIYPSFYEGFGLPPLEAMACGCPVIVSNAASIPEVCGDAVVYCDPYSVKDVAEKVVMLMNDENLKQSLKEKGRVRAESFSWYTTALESFHVCQEVLKHENRSYS</sequence>
<reference evidence="4 5" key="1">
    <citation type="submission" date="2019-07" db="EMBL/GenBank/DDBJ databases">
        <title>Genomic Encyclopedia of Type Strains, Phase III (KMG-III): the genomes of soil and plant-associated and newly described type strains.</title>
        <authorList>
            <person name="Whitman W."/>
        </authorList>
    </citation>
    <scope>NUCLEOTIDE SEQUENCE [LARGE SCALE GENOMIC DNA]</scope>
    <source>
        <strain evidence="4 5">BL24</strain>
    </source>
</reference>
<dbReference type="Proteomes" id="UP000323257">
    <property type="component" value="Unassembled WGS sequence"/>
</dbReference>
<evidence type="ECO:0000313" key="5">
    <source>
        <dbReference type="Proteomes" id="UP000323257"/>
    </source>
</evidence>
<dbReference type="PANTHER" id="PTHR46401">
    <property type="entry name" value="GLYCOSYLTRANSFERASE WBBK-RELATED"/>
    <property type="match status" value="1"/>
</dbReference>
<evidence type="ECO:0000256" key="1">
    <source>
        <dbReference type="ARBA" id="ARBA00022679"/>
    </source>
</evidence>
<dbReference type="EMBL" id="VNHS01000012">
    <property type="protein sequence ID" value="TYP70274.1"/>
    <property type="molecule type" value="Genomic_DNA"/>
</dbReference>
<dbReference type="InterPro" id="IPR001296">
    <property type="entry name" value="Glyco_trans_1"/>
</dbReference>
<dbReference type="OrthoDB" id="9797829at2"/>
<dbReference type="CDD" id="cd03809">
    <property type="entry name" value="GT4_MtfB-like"/>
    <property type="match status" value="1"/>
</dbReference>
<proteinExistence type="predicted"/>
<dbReference type="Gene3D" id="3.40.50.2000">
    <property type="entry name" value="Glycogen Phosphorylase B"/>
    <property type="match status" value="2"/>
</dbReference>
<feature type="domain" description="Glycosyltransferase subfamily 4-like N-terminal" evidence="3">
    <location>
        <begin position="100"/>
        <end position="170"/>
    </location>
</feature>
<keyword evidence="1 4" id="KW-0808">Transferase</keyword>
<accession>A0A5S5BTJ6</accession>
<evidence type="ECO:0000259" key="3">
    <source>
        <dbReference type="Pfam" id="PF13439"/>
    </source>
</evidence>
<dbReference type="GO" id="GO:0016757">
    <property type="term" value="F:glycosyltransferase activity"/>
    <property type="evidence" value="ECO:0007669"/>
    <property type="project" value="InterPro"/>
</dbReference>
<dbReference type="AlphaFoldDB" id="A0A5S5BTJ6"/>
<dbReference type="Pfam" id="PF00534">
    <property type="entry name" value="Glycos_transf_1"/>
    <property type="match status" value="1"/>
</dbReference>
<dbReference type="Pfam" id="PF13439">
    <property type="entry name" value="Glyco_transf_4"/>
    <property type="match status" value="1"/>
</dbReference>
<dbReference type="InterPro" id="IPR028098">
    <property type="entry name" value="Glyco_trans_4-like_N"/>
</dbReference>
<evidence type="ECO:0000313" key="4">
    <source>
        <dbReference type="EMBL" id="TYP70274.1"/>
    </source>
</evidence>
<dbReference type="RefSeq" id="WP_148932619.1">
    <property type="nucleotide sequence ID" value="NZ_VNHS01000012.1"/>
</dbReference>
<gene>
    <name evidence="4" type="ORF">BCM02_112254</name>
</gene>
<keyword evidence="5" id="KW-1185">Reference proteome</keyword>
<organism evidence="4 5">
    <name type="scientific">Paenibacillus methanolicus</name>
    <dbReference type="NCBI Taxonomy" id="582686"/>
    <lineage>
        <taxon>Bacteria</taxon>
        <taxon>Bacillati</taxon>
        <taxon>Bacillota</taxon>
        <taxon>Bacilli</taxon>
        <taxon>Bacillales</taxon>
        <taxon>Paenibacillaceae</taxon>
        <taxon>Paenibacillus</taxon>
    </lineage>
</organism>